<organism evidence="1">
    <name type="scientific">gut metagenome</name>
    <dbReference type="NCBI Taxonomy" id="749906"/>
    <lineage>
        <taxon>unclassified sequences</taxon>
        <taxon>metagenomes</taxon>
        <taxon>organismal metagenomes</taxon>
    </lineage>
</organism>
<accession>J9GCC5</accession>
<dbReference type="EMBL" id="AMCI01001612">
    <property type="protein sequence ID" value="EJX05007.1"/>
    <property type="molecule type" value="Genomic_DNA"/>
</dbReference>
<protein>
    <submittedName>
        <fullName evidence="1">Uncharacterized protein</fullName>
    </submittedName>
</protein>
<reference evidence="1" key="1">
    <citation type="journal article" date="2012" name="PLoS ONE">
        <title>Gene sets for utilization of primary and secondary nutrition supplies in the distal gut of endangered iberian lynx.</title>
        <authorList>
            <person name="Alcaide M."/>
            <person name="Messina E."/>
            <person name="Richter M."/>
            <person name="Bargiela R."/>
            <person name="Peplies J."/>
            <person name="Huws S.A."/>
            <person name="Newbold C.J."/>
            <person name="Golyshin P.N."/>
            <person name="Simon M.A."/>
            <person name="Lopez G."/>
            <person name="Yakimov M.M."/>
            <person name="Ferrer M."/>
        </authorList>
    </citation>
    <scope>NUCLEOTIDE SEQUENCE</scope>
</reference>
<gene>
    <name evidence="1" type="ORF">EVA_06888</name>
</gene>
<comment type="caution">
    <text evidence="1">The sequence shown here is derived from an EMBL/GenBank/DDBJ whole genome shotgun (WGS) entry which is preliminary data.</text>
</comment>
<dbReference type="AlphaFoldDB" id="J9GCC5"/>
<name>J9GCC5_9ZZZZ</name>
<proteinExistence type="predicted"/>
<evidence type="ECO:0000313" key="1">
    <source>
        <dbReference type="EMBL" id="EJX05007.1"/>
    </source>
</evidence>
<sequence length="144" mass="16661">MHPSIIEGRTVGESQKSLRQFLTAHLDGTHLEIKHQHRLNIAINVAIILQHIDNRCVQITLLTLANGNLLTIIDCRLPRQCPDKVKEGLFGIIQRLQQDISQHNRPCIDERITRFTLLRLKQNHGIESCPRRFLPHTFPKRIAF</sequence>